<dbReference type="GO" id="GO:0004190">
    <property type="term" value="F:aspartic-type endopeptidase activity"/>
    <property type="evidence" value="ECO:0007669"/>
    <property type="project" value="InterPro"/>
</dbReference>
<dbReference type="Pfam" id="PF00026">
    <property type="entry name" value="Asp"/>
    <property type="match status" value="1"/>
</dbReference>
<dbReference type="Proteomes" id="UP000789405">
    <property type="component" value="Unassembled WGS sequence"/>
</dbReference>
<evidence type="ECO:0000256" key="1">
    <source>
        <dbReference type="ARBA" id="ARBA00007447"/>
    </source>
</evidence>
<dbReference type="CDD" id="cd05471">
    <property type="entry name" value="pepsin_like"/>
    <property type="match status" value="1"/>
</dbReference>
<dbReference type="AlphaFoldDB" id="A0A9N9EXN0"/>
<protein>
    <submittedName>
        <fullName evidence="3">27715_t:CDS:1</fullName>
    </submittedName>
</protein>
<accession>A0A9N9EXN0</accession>
<dbReference type="PANTHER" id="PTHR47966:SF51">
    <property type="entry name" value="BETA-SITE APP-CLEAVING ENZYME, ISOFORM A-RELATED"/>
    <property type="match status" value="1"/>
</dbReference>
<comment type="similarity">
    <text evidence="1">Belongs to the peptidase A1 family.</text>
</comment>
<feature type="domain" description="Peptidase A1" evidence="2">
    <location>
        <begin position="3"/>
        <end position="356"/>
    </location>
</feature>
<keyword evidence="4" id="KW-1185">Reference proteome</keyword>
<gene>
    <name evidence="3" type="ORF">DERYTH_LOCUS12741</name>
</gene>
<dbReference type="PROSITE" id="PS51767">
    <property type="entry name" value="PEPTIDASE_A1"/>
    <property type="match status" value="1"/>
</dbReference>
<dbReference type="GO" id="GO:0006508">
    <property type="term" value="P:proteolysis"/>
    <property type="evidence" value="ECO:0007669"/>
    <property type="project" value="InterPro"/>
</dbReference>
<feature type="non-terminal residue" evidence="3">
    <location>
        <position position="443"/>
    </location>
</feature>
<dbReference type="PANTHER" id="PTHR47966">
    <property type="entry name" value="BETA-SITE APP-CLEAVING ENZYME, ISOFORM A-RELATED"/>
    <property type="match status" value="1"/>
</dbReference>
<evidence type="ECO:0000313" key="4">
    <source>
        <dbReference type="Proteomes" id="UP000789405"/>
    </source>
</evidence>
<proteinExistence type="inferred from homology"/>
<comment type="caution">
    <text evidence="3">The sequence shown here is derived from an EMBL/GenBank/DDBJ whole genome shotgun (WGS) entry which is preliminary data.</text>
</comment>
<dbReference type="InterPro" id="IPR033121">
    <property type="entry name" value="PEPTIDASE_A1"/>
</dbReference>
<evidence type="ECO:0000259" key="2">
    <source>
        <dbReference type="PROSITE" id="PS51767"/>
    </source>
</evidence>
<evidence type="ECO:0000313" key="3">
    <source>
        <dbReference type="EMBL" id="CAG8697005.1"/>
    </source>
</evidence>
<dbReference type="OrthoDB" id="2465554at2759"/>
<dbReference type="InterPro" id="IPR034164">
    <property type="entry name" value="Pepsin-like_dom"/>
</dbReference>
<dbReference type="InterPro" id="IPR001461">
    <property type="entry name" value="Aspartic_peptidase_A1"/>
</dbReference>
<dbReference type="SUPFAM" id="SSF50630">
    <property type="entry name" value="Acid proteases"/>
    <property type="match status" value="1"/>
</dbReference>
<organism evidence="3 4">
    <name type="scientific">Dentiscutata erythropus</name>
    <dbReference type="NCBI Taxonomy" id="1348616"/>
    <lineage>
        <taxon>Eukaryota</taxon>
        <taxon>Fungi</taxon>
        <taxon>Fungi incertae sedis</taxon>
        <taxon>Mucoromycota</taxon>
        <taxon>Glomeromycotina</taxon>
        <taxon>Glomeromycetes</taxon>
        <taxon>Diversisporales</taxon>
        <taxon>Gigasporaceae</taxon>
        <taxon>Dentiscutata</taxon>
    </lineage>
</organism>
<dbReference type="EMBL" id="CAJVPY010008511">
    <property type="protein sequence ID" value="CAG8697005.1"/>
    <property type="molecule type" value="Genomic_DNA"/>
</dbReference>
<name>A0A9N9EXN0_9GLOM</name>
<sequence length="443" mass="47675">MQWTFPIQFGTPPQTLSIPIGTTSNLLWVVSEFCMNDLGTACSNRTTNFFNTSLSNTISGAYENFTIEYIKGSKLEGIWANDTVIINNQAFEQMAIGLPKDIDGAQIVPDTTIGQIGLMPYQNYILNSFAKQIVGISLSMNSEGAGLGGTITFGGIDSGFIIGGNENNIVYQHLSQPTDPNQQLTLDDNSAREIVNQLPGGSFFNGIAIVDCNISDTFDLSFEVANQKWRLPSSAISKDKVSGTNKCESIITGGANNGSWIFGIFDQTNSQFGIASRSDINYGIAPSTPTPSAPATSAPPGSVGIMIQVPGNDAKCLQIKSTKMGSKAFSLSNNTDSDGFYHVDKNAYPAITDGLYTFYFSPYSLNGSDCPVADDGNIATTPQLKANTTTDPWKITIRAYSVSVKVHIPGGVTTNFVEIDRVNDIGFAFYTPYFYIDKVDSEG</sequence>
<reference evidence="3" key="1">
    <citation type="submission" date="2021-06" db="EMBL/GenBank/DDBJ databases">
        <authorList>
            <person name="Kallberg Y."/>
            <person name="Tangrot J."/>
            <person name="Rosling A."/>
        </authorList>
    </citation>
    <scope>NUCLEOTIDE SEQUENCE</scope>
    <source>
        <strain evidence="3">MA453B</strain>
    </source>
</reference>
<dbReference type="Gene3D" id="2.40.70.10">
    <property type="entry name" value="Acid Proteases"/>
    <property type="match status" value="2"/>
</dbReference>
<dbReference type="InterPro" id="IPR021109">
    <property type="entry name" value="Peptidase_aspartic_dom_sf"/>
</dbReference>